<dbReference type="EMBL" id="JAAARO010000021">
    <property type="protein sequence ID" value="KAF5728382.1"/>
    <property type="molecule type" value="Genomic_DNA"/>
</dbReference>
<accession>A0A7J7C2N6</accession>
<feature type="binding site" evidence="11">
    <location>
        <begin position="284"/>
        <end position="288"/>
    </location>
    <ligand>
        <name>FAD</name>
        <dbReference type="ChEBI" id="CHEBI:57692"/>
    </ligand>
</feature>
<comment type="cofactor">
    <cofactor evidence="10 11">
        <name>FAD</name>
        <dbReference type="ChEBI" id="CHEBI:57692"/>
    </cofactor>
    <text evidence="10 11">Binds 1 FAD per dimer.</text>
</comment>
<dbReference type="FunFam" id="3.40.50.620:FF:000157">
    <property type="entry name" value="Electron transfer flavoprotein subunit alpha, mitochondrial"/>
    <property type="match status" value="1"/>
</dbReference>
<comment type="similarity">
    <text evidence="2 10">Belongs to the ETF alpha-subunit/FixB family.</text>
</comment>
<gene>
    <name evidence="13" type="ORF">HS088_TW21G00529</name>
</gene>
<evidence type="ECO:0000256" key="11">
    <source>
        <dbReference type="PIRSR" id="PIRSR000089-1"/>
    </source>
</evidence>
<feature type="binding site" evidence="11">
    <location>
        <position position="322"/>
    </location>
    <ligand>
        <name>FAD</name>
        <dbReference type="ChEBI" id="CHEBI:57692"/>
    </ligand>
</feature>
<keyword evidence="8 10" id="KW-0249">Electron transport</keyword>
<dbReference type="AlphaFoldDB" id="A0A7J7C2N6"/>
<evidence type="ECO:0000256" key="7">
    <source>
        <dbReference type="ARBA" id="ARBA00022946"/>
    </source>
</evidence>
<dbReference type="Pfam" id="PF00766">
    <property type="entry name" value="ETF_alpha"/>
    <property type="match status" value="1"/>
</dbReference>
<dbReference type="Pfam" id="PF01012">
    <property type="entry name" value="ETF"/>
    <property type="match status" value="1"/>
</dbReference>
<reference evidence="13 14" key="1">
    <citation type="journal article" date="2020" name="Nat. Commun.">
        <title>Genome of Tripterygium wilfordii and identification of cytochrome P450 involved in triptolide biosynthesis.</title>
        <authorList>
            <person name="Tu L."/>
            <person name="Su P."/>
            <person name="Zhang Z."/>
            <person name="Gao L."/>
            <person name="Wang J."/>
            <person name="Hu T."/>
            <person name="Zhou J."/>
            <person name="Zhang Y."/>
            <person name="Zhao Y."/>
            <person name="Liu Y."/>
            <person name="Song Y."/>
            <person name="Tong Y."/>
            <person name="Lu Y."/>
            <person name="Yang J."/>
            <person name="Xu C."/>
            <person name="Jia M."/>
            <person name="Peters R.J."/>
            <person name="Huang L."/>
            <person name="Gao W."/>
        </authorList>
    </citation>
    <scope>NUCLEOTIDE SEQUENCE [LARGE SCALE GENOMIC DNA]</scope>
    <source>
        <strain evidence="14">cv. XIE 37</strain>
        <tissue evidence="13">Leaf</tissue>
    </source>
</reference>
<dbReference type="Proteomes" id="UP000593562">
    <property type="component" value="Unassembled WGS sequence"/>
</dbReference>
<evidence type="ECO:0000256" key="10">
    <source>
        <dbReference type="PIRNR" id="PIRNR000089"/>
    </source>
</evidence>
<comment type="function">
    <text evidence="10">The electron transfer flavoprotein serves as a specific electron acceptor for several dehydrogenases, including five acyl-CoA dehydrogenases, glutaryl-CoA and sarcosine dehydrogenase. It transfers the electrons to the main mitochondrial respiratory chain via ETF-ubiquinone oxidoreductase (ETF dehydrogenase).</text>
</comment>
<dbReference type="SUPFAM" id="SSF52402">
    <property type="entry name" value="Adenine nucleotide alpha hydrolases-like"/>
    <property type="match status" value="1"/>
</dbReference>
<feature type="domain" description="Electron transfer flavoprotein alpha/beta-subunit N-terminal" evidence="12">
    <location>
        <begin position="30"/>
        <end position="215"/>
    </location>
</feature>
<comment type="subcellular location">
    <subcellularLocation>
        <location evidence="1 10">Mitochondrion matrix</location>
    </subcellularLocation>
</comment>
<evidence type="ECO:0000256" key="6">
    <source>
        <dbReference type="ARBA" id="ARBA00022827"/>
    </source>
</evidence>
<keyword evidence="7" id="KW-0809">Transit peptide</keyword>
<dbReference type="SMART" id="SM00893">
    <property type="entry name" value="ETF"/>
    <property type="match status" value="1"/>
</dbReference>
<dbReference type="InterPro" id="IPR033947">
    <property type="entry name" value="ETF_alpha_N"/>
</dbReference>
<evidence type="ECO:0000259" key="12">
    <source>
        <dbReference type="SMART" id="SM00893"/>
    </source>
</evidence>
<dbReference type="InterPro" id="IPR029035">
    <property type="entry name" value="DHS-like_NAD/FAD-binding_dom"/>
</dbReference>
<dbReference type="PANTHER" id="PTHR43153:SF1">
    <property type="entry name" value="ELECTRON TRANSFER FLAVOPROTEIN SUBUNIT ALPHA, MITOCHONDRIAL"/>
    <property type="match status" value="1"/>
</dbReference>
<dbReference type="InterPro" id="IPR014729">
    <property type="entry name" value="Rossmann-like_a/b/a_fold"/>
</dbReference>
<evidence type="ECO:0000256" key="8">
    <source>
        <dbReference type="ARBA" id="ARBA00022982"/>
    </source>
</evidence>
<evidence type="ECO:0000313" key="14">
    <source>
        <dbReference type="Proteomes" id="UP000593562"/>
    </source>
</evidence>
<dbReference type="GO" id="GO:0009055">
    <property type="term" value="F:electron transfer activity"/>
    <property type="evidence" value="ECO:0007669"/>
    <property type="project" value="InterPro"/>
</dbReference>
<dbReference type="Gene3D" id="3.40.50.620">
    <property type="entry name" value="HUPs"/>
    <property type="match status" value="1"/>
</dbReference>
<keyword evidence="14" id="KW-1185">Reference proteome</keyword>
<evidence type="ECO:0000313" key="13">
    <source>
        <dbReference type="EMBL" id="KAF5728382.1"/>
    </source>
</evidence>
<evidence type="ECO:0000256" key="2">
    <source>
        <dbReference type="ARBA" id="ARBA00005817"/>
    </source>
</evidence>
<dbReference type="FunCoup" id="A0A7J7C2N6">
    <property type="interactions" value="2800"/>
</dbReference>
<comment type="caution">
    <text evidence="13">The sequence shown here is derived from an EMBL/GenBank/DDBJ whole genome shotgun (WGS) entry which is preliminary data.</text>
</comment>
<organism evidence="13 14">
    <name type="scientific">Tripterygium wilfordii</name>
    <name type="common">Thunder God vine</name>
    <dbReference type="NCBI Taxonomy" id="458696"/>
    <lineage>
        <taxon>Eukaryota</taxon>
        <taxon>Viridiplantae</taxon>
        <taxon>Streptophyta</taxon>
        <taxon>Embryophyta</taxon>
        <taxon>Tracheophyta</taxon>
        <taxon>Spermatophyta</taxon>
        <taxon>Magnoliopsida</taxon>
        <taxon>eudicotyledons</taxon>
        <taxon>Gunneridae</taxon>
        <taxon>Pentapetalae</taxon>
        <taxon>rosids</taxon>
        <taxon>fabids</taxon>
        <taxon>Celastrales</taxon>
        <taxon>Celastraceae</taxon>
        <taxon>Tripterygium</taxon>
    </lineage>
</organism>
<dbReference type="FunFam" id="3.40.50.1220:FF:000001">
    <property type="entry name" value="Electron transfer flavoprotein, alpha subunit"/>
    <property type="match status" value="1"/>
</dbReference>
<dbReference type="GO" id="GO:0050660">
    <property type="term" value="F:flavin adenine dinucleotide binding"/>
    <property type="evidence" value="ECO:0007669"/>
    <property type="project" value="InterPro"/>
</dbReference>
<dbReference type="InterPro" id="IPR018206">
    <property type="entry name" value="ETF_asu_C_CS"/>
</dbReference>
<dbReference type="InterPro" id="IPR014731">
    <property type="entry name" value="ETF_asu_C"/>
</dbReference>
<keyword evidence="6 10" id="KW-0274">FAD</keyword>
<keyword evidence="4 10" id="KW-0813">Transport</keyword>
<keyword evidence="5 10" id="KW-0285">Flavoprotein</keyword>
<dbReference type="InParanoid" id="A0A7J7C2N6"/>
<dbReference type="PANTHER" id="PTHR43153">
    <property type="entry name" value="ELECTRON TRANSFER FLAVOPROTEIN ALPHA"/>
    <property type="match status" value="1"/>
</dbReference>
<dbReference type="CDD" id="cd01715">
    <property type="entry name" value="ETF_alpha"/>
    <property type="match status" value="1"/>
</dbReference>
<dbReference type="GO" id="GO:0033539">
    <property type="term" value="P:fatty acid beta-oxidation using acyl-CoA dehydrogenase"/>
    <property type="evidence" value="ECO:0007669"/>
    <property type="project" value="TreeGrafter"/>
</dbReference>
<evidence type="ECO:0000256" key="1">
    <source>
        <dbReference type="ARBA" id="ARBA00004305"/>
    </source>
</evidence>
<evidence type="ECO:0000256" key="9">
    <source>
        <dbReference type="ARBA" id="ARBA00023128"/>
    </source>
</evidence>
<dbReference type="InterPro" id="IPR001308">
    <property type="entry name" value="ETF_a/FixB"/>
</dbReference>
<feature type="binding site" evidence="11">
    <location>
        <begin position="301"/>
        <end position="308"/>
    </location>
    <ligand>
        <name>FAD</name>
        <dbReference type="ChEBI" id="CHEBI:57692"/>
    </ligand>
</feature>
<dbReference type="PROSITE" id="PS00696">
    <property type="entry name" value="ETF_ALPHA"/>
    <property type="match status" value="1"/>
</dbReference>
<dbReference type="PIRSF" id="PIRSF000089">
    <property type="entry name" value="Electra_flavoP_a"/>
    <property type="match status" value="1"/>
</dbReference>
<name>A0A7J7C2N6_TRIWF</name>
<dbReference type="InterPro" id="IPR014730">
    <property type="entry name" value="ETF_a/b_N"/>
</dbReference>
<feature type="binding site" evidence="11">
    <location>
        <position position="245"/>
    </location>
    <ligand>
        <name>FAD</name>
        <dbReference type="ChEBI" id="CHEBI:57692"/>
    </ligand>
</feature>
<evidence type="ECO:0000256" key="3">
    <source>
        <dbReference type="ARBA" id="ARBA00011355"/>
    </source>
</evidence>
<evidence type="ECO:0000256" key="5">
    <source>
        <dbReference type="ARBA" id="ARBA00022630"/>
    </source>
</evidence>
<proteinExistence type="inferred from homology"/>
<dbReference type="SUPFAM" id="SSF52467">
    <property type="entry name" value="DHS-like NAD/FAD-binding domain"/>
    <property type="match status" value="1"/>
</dbReference>
<dbReference type="GO" id="GO:0005759">
    <property type="term" value="C:mitochondrial matrix"/>
    <property type="evidence" value="ECO:0007669"/>
    <property type="project" value="UniProtKB-SubCell"/>
</dbReference>
<dbReference type="OrthoDB" id="1715808at2759"/>
<sequence>MATRGMLRALAKRTLSQFSVSNSISRSISTLVLAEHEGGSVKAPSVSAVEAAKLLGEENSITMLLAGSGSSLQEAAEHAASCHPSVSQVLVADSDAFAYPLAEPWAKLVHLVQQRDDYSHVVAASSSFGKNILPRAAALLDVSPITDVTDISGSHQFVRPIYAGNALCTVRYSGTTPCMLTIRATSFPVTPDSADSKSNVASISQVDLSTFDKDSIGKSRYVKLTSEDTERPDLGNARIVVTGGRGLKSADNFKMLEKLAEKLGAAVGATRAAVDASFVPNELQVGQTGKIVAPELYLAFGVSGAIQHIAGMRDSKIIVAVNKDADAPIFQVADYGLVGDLFEVIPELLEKLPEKK</sequence>
<feature type="binding site" evidence="11">
    <location>
        <begin position="270"/>
        <end position="271"/>
    </location>
    <ligand>
        <name>FAD</name>
        <dbReference type="ChEBI" id="CHEBI:57692"/>
    </ligand>
</feature>
<comment type="subunit">
    <text evidence="3 10">Heterodimer of an alpha and a beta subunit.</text>
</comment>
<evidence type="ECO:0000256" key="4">
    <source>
        <dbReference type="ARBA" id="ARBA00022448"/>
    </source>
</evidence>
<protein>
    <recommendedName>
        <fullName evidence="10">Electron transfer flavoprotein subunit alpha</fullName>
        <shortName evidence="10">Alpha-ETF</shortName>
    </recommendedName>
</protein>
<dbReference type="Gene3D" id="3.40.50.1220">
    <property type="entry name" value="TPP-binding domain"/>
    <property type="match status" value="1"/>
</dbReference>
<keyword evidence="9 10" id="KW-0496">Mitochondrion</keyword>